<accession>A0ABS8FZC0</accession>
<evidence type="ECO:0000256" key="5">
    <source>
        <dbReference type="ARBA" id="ARBA00022679"/>
    </source>
</evidence>
<evidence type="ECO:0000256" key="6">
    <source>
        <dbReference type="ARBA" id="ARBA00022777"/>
    </source>
</evidence>
<dbReference type="GO" id="GO:0016301">
    <property type="term" value="F:kinase activity"/>
    <property type="evidence" value="ECO:0007669"/>
    <property type="project" value="UniProtKB-KW"/>
</dbReference>
<dbReference type="InterPro" id="IPR050351">
    <property type="entry name" value="BphY/WalK/GraS-like"/>
</dbReference>
<keyword evidence="10" id="KW-1185">Reference proteome</keyword>
<protein>
    <recommendedName>
        <fullName evidence="3">histidine kinase</fullName>
        <ecNumber evidence="3">2.7.13.3</ecNumber>
    </recommendedName>
</protein>
<dbReference type="PRINTS" id="PR00344">
    <property type="entry name" value="BCTRLSENSOR"/>
</dbReference>
<dbReference type="InterPro" id="IPR004358">
    <property type="entry name" value="Sig_transdc_His_kin-like_C"/>
</dbReference>
<dbReference type="RefSeq" id="WP_227707653.1">
    <property type="nucleotide sequence ID" value="NZ_JAJEQX010000013.1"/>
</dbReference>
<evidence type="ECO:0000256" key="3">
    <source>
        <dbReference type="ARBA" id="ARBA00012438"/>
    </source>
</evidence>
<dbReference type="Gene3D" id="1.10.287.130">
    <property type="match status" value="1"/>
</dbReference>
<dbReference type="Pfam" id="PF00512">
    <property type="entry name" value="HisKA"/>
    <property type="match status" value="1"/>
</dbReference>
<comment type="catalytic activity">
    <reaction evidence="1">
        <text>ATP + protein L-histidine = ADP + protein N-phospho-L-histidine.</text>
        <dbReference type="EC" id="2.7.13.3"/>
    </reaction>
</comment>
<proteinExistence type="predicted"/>
<dbReference type="PROSITE" id="PS50109">
    <property type="entry name" value="HIS_KIN"/>
    <property type="match status" value="1"/>
</dbReference>
<dbReference type="EMBL" id="JAJEQX010000013">
    <property type="protein sequence ID" value="MCC2254512.1"/>
    <property type="molecule type" value="Genomic_DNA"/>
</dbReference>
<feature type="domain" description="Histidine kinase" evidence="8">
    <location>
        <begin position="92"/>
        <end position="299"/>
    </location>
</feature>
<evidence type="ECO:0000259" key="8">
    <source>
        <dbReference type="PROSITE" id="PS50109"/>
    </source>
</evidence>
<dbReference type="PANTHER" id="PTHR45453:SF1">
    <property type="entry name" value="PHOSPHATE REGULON SENSOR PROTEIN PHOR"/>
    <property type="match status" value="1"/>
</dbReference>
<keyword evidence="4" id="KW-0597">Phosphoprotein</keyword>
<dbReference type="SMART" id="SM00387">
    <property type="entry name" value="HATPase_c"/>
    <property type="match status" value="1"/>
</dbReference>
<dbReference type="CDD" id="cd00082">
    <property type="entry name" value="HisKA"/>
    <property type="match status" value="1"/>
</dbReference>
<keyword evidence="6 9" id="KW-0418">Kinase</keyword>
<evidence type="ECO:0000313" key="9">
    <source>
        <dbReference type="EMBL" id="MCC2254512.1"/>
    </source>
</evidence>
<keyword evidence="5" id="KW-0808">Transferase</keyword>
<evidence type="ECO:0000256" key="7">
    <source>
        <dbReference type="ARBA" id="ARBA00023012"/>
    </source>
</evidence>
<dbReference type="SUPFAM" id="SSF55874">
    <property type="entry name" value="ATPase domain of HSP90 chaperone/DNA topoisomerase II/histidine kinase"/>
    <property type="match status" value="1"/>
</dbReference>
<dbReference type="InterPro" id="IPR036890">
    <property type="entry name" value="HATPase_C_sf"/>
</dbReference>
<evidence type="ECO:0000256" key="4">
    <source>
        <dbReference type="ARBA" id="ARBA00022553"/>
    </source>
</evidence>
<organism evidence="9 10">
    <name type="scientific">Ruminococcus turbiniformis</name>
    <dbReference type="NCBI Taxonomy" id="2881258"/>
    <lineage>
        <taxon>Bacteria</taxon>
        <taxon>Bacillati</taxon>
        <taxon>Bacillota</taxon>
        <taxon>Clostridia</taxon>
        <taxon>Eubacteriales</taxon>
        <taxon>Oscillospiraceae</taxon>
        <taxon>Ruminococcus</taxon>
    </lineage>
</organism>
<dbReference type="InterPro" id="IPR003661">
    <property type="entry name" value="HisK_dim/P_dom"/>
</dbReference>
<gene>
    <name evidence="9" type="ORF">LKD70_08790</name>
</gene>
<evidence type="ECO:0000256" key="1">
    <source>
        <dbReference type="ARBA" id="ARBA00000085"/>
    </source>
</evidence>
<name>A0ABS8FZC0_9FIRM</name>
<dbReference type="Gene3D" id="3.30.565.10">
    <property type="entry name" value="Histidine kinase-like ATPase, C-terminal domain"/>
    <property type="match status" value="1"/>
</dbReference>
<dbReference type="Proteomes" id="UP001198151">
    <property type="component" value="Unassembled WGS sequence"/>
</dbReference>
<comment type="caution">
    <text evidence="9">The sequence shown here is derived from an EMBL/GenBank/DDBJ whole genome shotgun (WGS) entry which is preliminary data.</text>
</comment>
<reference evidence="9 10" key="1">
    <citation type="submission" date="2021-10" db="EMBL/GenBank/DDBJ databases">
        <title>Anaerobic single-cell dispensing facilitates the cultivation of human gut bacteria.</title>
        <authorList>
            <person name="Afrizal A."/>
        </authorList>
    </citation>
    <scope>NUCLEOTIDE SEQUENCE [LARGE SCALE GENOMIC DNA]</scope>
    <source>
        <strain evidence="9 10">CLA-AA-H200</strain>
    </source>
</reference>
<evidence type="ECO:0000256" key="2">
    <source>
        <dbReference type="ARBA" id="ARBA00004370"/>
    </source>
</evidence>
<dbReference type="InterPro" id="IPR003594">
    <property type="entry name" value="HATPase_dom"/>
</dbReference>
<dbReference type="SUPFAM" id="SSF47384">
    <property type="entry name" value="Homodimeric domain of signal transducing histidine kinase"/>
    <property type="match status" value="1"/>
</dbReference>
<keyword evidence="7" id="KW-0902">Two-component regulatory system</keyword>
<dbReference type="Pfam" id="PF02518">
    <property type="entry name" value="HATPase_c"/>
    <property type="match status" value="1"/>
</dbReference>
<evidence type="ECO:0000313" key="10">
    <source>
        <dbReference type="Proteomes" id="UP001198151"/>
    </source>
</evidence>
<dbReference type="InterPro" id="IPR036097">
    <property type="entry name" value="HisK_dim/P_sf"/>
</dbReference>
<dbReference type="EC" id="2.7.13.3" evidence="3"/>
<sequence length="303" mass="34167">MVFWLCCLTGALTLIIFFLCVKIFMLRKSADEIAEGFAVRTKSDTNTLIDISSRDSHMRNLAITINKELKKLQSDRNRYQQGDLELKNSITGISHDLRTPLTAICGYLDLLDREEKSENAARYLKIIRGRTEIMRQLTEELFRYSVFTTVSGGTPDEPVLLNRALEDSLSAMYASLKHRNISPEISIPDKPVSRMLNRNALSRIFGNIISNALKYSDGDLRVTLTEQGEICFSNHASRLDEVSVGRLFDRFYTVETASSESTGLGLSIARALTEQMGGTIAAEYTDETLWISIVFPEQRSQPF</sequence>
<dbReference type="PANTHER" id="PTHR45453">
    <property type="entry name" value="PHOSPHATE REGULON SENSOR PROTEIN PHOR"/>
    <property type="match status" value="1"/>
</dbReference>
<dbReference type="SMART" id="SM00388">
    <property type="entry name" value="HisKA"/>
    <property type="match status" value="1"/>
</dbReference>
<dbReference type="InterPro" id="IPR005467">
    <property type="entry name" value="His_kinase_dom"/>
</dbReference>
<comment type="subcellular location">
    <subcellularLocation>
        <location evidence="2">Membrane</location>
    </subcellularLocation>
</comment>